<evidence type="ECO:0000256" key="4">
    <source>
        <dbReference type="ARBA" id="ARBA00022777"/>
    </source>
</evidence>
<dbReference type="InterPro" id="IPR011009">
    <property type="entry name" value="Kinase-like_dom_sf"/>
</dbReference>
<name>A0ABP6ZAU8_9ACTN</name>
<proteinExistence type="inferred from homology"/>
<dbReference type="EMBL" id="BAABAB010000001">
    <property type="protein sequence ID" value="GAA3602987.1"/>
    <property type="molecule type" value="Genomic_DNA"/>
</dbReference>
<evidence type="ECO:0000256" key="2">
    <source>
        <dbReference type="ARBA" id="ARBA00022679"/>
    </source>
</evidence>
<keyword evidence="2" id="KW-0808">Transferase</keyword>
<comment type="caution">
    <text evidence="8">The sequence shown here is derived from an EMBL/GenBank/DDBJ whole genome shotgun (WGS) entry which is preliminary data.</text>
</comment>
<evidence type="ECO:0000313" key="8">
    <source>
        <dbReference type="EMBL" id="GAA3602987.1"/>
    </source>
</evidence>
<sequence>MTIPVRPVDVPASVRELARREGLGTGHAVWLNQLGGLTFAYPDVGQFVKWVPHHPEFDVVDEAARLDWAGRFTTVPAVIDLGSDEHGAWLRTRAVPGRSAVHPRWIAEPRIAVRAIGTGLRSFHDRLPVLDCPFDWSLATRFAWIKRDEDRVLIEQAPPIDRLVVCHGDMCAPNTLLDEAGAFTGHVDLGRLGVADRWADLAVATYSLGWNYDGEWTDELLDAYGIERDDDRIGYYRRLWDAT</sequence>
<keyword evidence="3" id="KW-0547">Nucleotide-binding</keyword>
<dbReference type="InterPro" id="IPR002575">
    <property type="entry name" value="Aminoglycoside_PTrfase"/>
</dbReference>
<dbReference type="RefSeq" id="WP_344801098.1">
    <property type="nucleotide sequence ID" value="NZ_BAABAB010000001.1"/>
</dbReference>
<protein>
    <submittedName>
        <fullName evidence="8">Aminoglycoside 3'-phosphotransferase</fullName>
    </submittedName>
</protein>
<evidence type="ECO:0000256" key="3">
    <source>
        <dbReference type="ARBA" id="ARBA00022741"/>
    </source>
</evidence>
<dbReference type="Pfam" id="PF01636">
    <property type="entry name" value="APH"/>
    <property type="match status" value="1"/>
</dbReference>
<comment type="similarity">
    <text evidence="1">Belongs to the aminoglycoside phosphotransferase family.</text>
</comment>
<dbReference type="SUPFAM" id="SSF56112">
    <property type="entry name" value="Protein kinase-like (PK-like)"/>
    <property type="match status" value="1"/>
</dbReference>
<evidence type="ECO:0000256" key="5">
    <source>
        <dbReference type="ARBA" id="ARBA00022840"/>
    </source>
</evidence>
<keyword evidence="9" id="KW-1185">Reference proteome</keyword>
<keyword evidence="6" id="KW-0046">Antibiotic resistance</keyword>
<dbReference type="InterPro" id="IPR024165">
    <property type="entry name" value="Kan/Strep_kinase"/>
</dbReference>
<gene>
    <name evidence="8" type="ORF">GCM10022236_00930</name>
</gene>
<accession>A0ABP6ZAU8</accession>
<evidence type="ECO:0000256" key="6">
    <source>
        <dbReference type="ARBA" id="ARBA00023251"/>
    </source>
</evidence>
<evidence type="ECO:0000256" key="1">
    <source>
        <dbReference type="ARBA" id="ARBA00006219"/>
    </source>
</evidence>
<dbReference type="PIRSF" id="PIRSF000706">
    <property type="entry name" value="Kanamycin_kin"/>
    <property type="match status" value="1"/>
</dbReference>
<dbReference type="Proteomes" id="UP001501490">
    <property type="component" value="Unassembled WGS sequence"/>
</dbReference>
<reference evidence="9" key="1">
    <citation type="journal article" date="2019" name="Int. J. Syst. Evol. Microbiol.">
        <title>The Global Catalogue of Microorganisms (GCM) 10K type strain sequencing project: providing services to taxonomists for standard genome sequencing and annotation.</title>
        <authorList>
            <consortium name="The Broad Institute Genomics Platform"/>
            <consortium name="The Broad Institute Genome Sequencing Center for Infectious Disease"/>
            <person name="Wu L."/>
            <person name="Ma J."/>
        </authorList>
    </citation>
    <scope>NUCLEOTIDE SEQUENCE [LARGE SCALE GENOMIC DNA]</scope>
    <source>
        <strain evidence="9">JCM 16929</strain>
    </source>
</reference>
<keyword evidence="5" id="KW-0067">ATP-binding</keyword>
<dbReference type="CDD" id="cd05150">
    <property type="entry name" value="APH"/>
    <property type="match status" value="1"/>
</dbReference>
<organism evidence="8 9">
    <name type="scientific">Microlunatus ginsengisoli</name>
    <dbReference type="NCBI Taxonomy" id="363863"/>
    <lineage>
        <taxon>Bacteria</taxon>
        <taxon>Bacillati</taxon>
        <taxon>Actinomycetota</taxon>
        <taxon>Actinomycetes</taxon>
        <taxon>Propionibacteriales</taxon>
        <taxon>Propionibacteriaceae</taxon>
        <taxon>Microlunatus</taxon>
    </lineage>
</organism>
<evidence type="ECO:0000313" key="9">
    <source>
        <dbReference type="Proteomes" id="UP001501490"/>
    </source>
</evidence>
<feature type="domain" description="Aminoglycoside phosphotransferase" evidence="7">
    <location>
        <begin position="59"/>
        <end position="231"/>
    </location>
</feature>
<keyword evidence="4" id="KW-0418">Kinase</keyword>
<evidence type="ECO:0000259" key="7">
    <source>
        <dbReference type="Pfam" id="PF01636"/>
    </source>
</evidence>
<dbReference type="Gene3D" id="3.30.200.20">
    <property type="entry name" value="Phosphorylase Kinase, domain 1"/>
    <property type="match status" value="1"/>
</dbReference>
<dbReference type="Gene3D" id="3.90.1200.10">
    <property type="match status" value="1"/>
</dbReference>